<dbReference type="InterPro" id="IPR010064">
    <property type="entry name" value="HK97-gp10_tail"/>
</dbReference>
<sequence length="134" mass="15355">MSLKRDGFEIKGYEELMIEIENLGQKANKASRQALRESAQIVQKELTKNTPKGSYLSKEHAKHNVVISNVKTNKSTGDKYITVGYPKDIKWRIHFIEFGTIRQPPKLFMTRTINNTKDAVREEIAKHLKGALDL</sequence>
<protein>
    <submittedName>
        <fullName evidence="1">HK97 gp10 family phage protein</fullName>
    </submittedName>
</protein>
<dbReference type="Pfam" id="PF04883">
    <property type="entry name" value="HK97-gp10_like"/>
    <property type="match status" value="1"/>
</dbReference>
<dbReference type="Proteomes" id="UP001549019">
    <property type="component" value="Unassembled WGS sequence"/>
</dbReference>
<dbReference type="EMBL" id="JBDZDV010000001">
    <property type="protein sequence ID" value="MET3109759.1"/>
    <property type="molecule type" value="Genomic_DNA"/>
</dbReference>
<reference evidence="1 2" key="1">
    <citation type="submission" date="2024-05" db="EMBL/GenBank/DDBJ databases">
        <title>Genomic Encyclopedia of Type Strains, Phase IV (KMG-IV): sequencing the most valuable type-strain genomes for metagenomic binning, comparative biology and taxonomic classification.</title>
        <authorList>
            <person name="Goeker M."/>
        </authorList>
    </citation>
    <scope>NUCLEOTIDE SEQUENCE [LARGE SCALE GENOMIC DNA]</scope>
    <source>
        <strain evidence="1 2">DSM 25286</strain>
    </source>
</reference>
<accession>A0ABV2E5P6</accession>
<evidence type="ECO:0000313" key="2">
    <source>
        <dbReference type="Proteomes" id="UP001549019"/>
    </source>
</evidence>
<keyword evidence="2" id="KW-1185">Reference proteome</keyword>
<name>A0ABV2E5P6_9STAP</name>
<dbReference type="NCBIfam" id="TIGR01725">
    <property type="entry name" value="phge_HK97_gp10"/>
    <property type="match status" value="1"/>
</dbReference>
<gene>
    <name evidence="1" type="ORF">ABHD89_000147</name>
</gene>
<evidence type="ECO:0000313" key="1">
    <source>
        <dbReference type="EMBL" id="MET3109759.1"/>
    </source>
</evidence>
<dbReference type="RefSeq" id="WP_230820901.1">
    <property type="nucleotide sequence ID" value="NZ_JAJNCU010000001.1"/>
</dbReference>
<comment type="caution">
    <text evidence="1">The sequence shown here is derived from an EMBL/GenBank/DDBJ whole genome shotgun (WGS) entry which is preliminary data.</text>
</comment>
<proteinExistence type="predicted"/>
<organism evidence="1 2">
    <name type="scientific">Salinicoccus halitifaciens</name>
    <dbReference type="NCBI Taxonomy" id="1073415"/>
    <lineage>
        <taxon>Bacteria</taxon>
        <taxon>Bacillati</taxon>
        <taxon>Bacillota</taxon>
        <taxon>Bacilli</taxon>
        <taxon>Bacillales</taxon>
        <taxon>Staphylococcaceae</taxon>
        <taxon>Salinicoccus</taxon>
    </lineage>
</organism>